<reference evidence="2 3" key="1">
    <citation type="submission" date="2020-08" db="EMBL/GenBank/DDBJ databases">
        <title>Genomic Encyclopedia of Type Strains, Phase III (KMG-III): the genomes of soil and plant-associated and newly described type strains.</title>
        <authorList>
            <person name="Whitman W."/>
        </authorList>
    </citation>
    <scope>NUCLEOTIDE SEQUENCE [LARGE SCALE GENOMIC DNA]</scope>
    <source>
        <strain evidence="2 3">CECT 3303</strain>
    </source>
</reference>
<feature type="region of interest" description="Disordered" evidence="1">
    <location>
        <begin position="31"/>
        <end position="63"/>
    </location>
</feature>
<gene>
    <name evidence="2" type="ORF">FHS22_002481</name>
</gene>
<feature type="region of interest" description="Disordered" evidence="1">
    <location>
        <begin position="85"/>
        <end position="104"/>
    </location>
</feature>
<dbReference type="Proteomes" id="UP000562352">
    <property type="component" value="Unassembled WGS sequence"/>
</dbReference>
<sequence length="190" mass="18543">MNRTKRLVVIAGLGTALTGGLVIPMAAWADPAPAPSSSSASATGTATPSGGERNGPRGGHGGLTAAKLAEILGLDEDKVAAALQEVRGDGSARPSGGGKEAAGQELAEALAAELGVTADKITAAMDTLREQRAAEAESALSERLKTAVTDGTLAQAEADAVLKAHRAGLLGGHRGGGRGDAGGTGTGTES</sequence>
<dbReference type="EMBL" id="JACHJJ010000006">
    <property type="protein sequence ID" value="MBB5963207.1"/>
    <property type="molecule type" value="Genomic_DNA"/>
</dbReference>
<protein>
    <recommendedName>
        <fullName evidence="4">Clp amino terminal domain-containing protein, pathogenicity island component</fullName>
    </recommendedName>
</protein>
<dbReference type="AlphaFoldDB" id="A0A841D483"/>
<evidence type="ECO:0000313" key="2">
    <source>
        <dbReference type="EMBL" id="MBB5963207.1"/>
    </source>
</evidence>
<feature type="compositionally biased region" description="Low complexity" evidence="1">
    <location>
        <begin position="31"/>
        <end position="51"/>
    </location>
</feature>
<feature type="compositionally biased region" description="Gly residues" evidence="1">
    <location>
        <begin position="52"/>
        <end position="62"/>
    </location>
</feature>
<feature type="region of interest" description="Disordered" evidence="1">
    <location>
        <begin position="169"/>
        <end position="190"/>
    </location>
</feature>
<evidence type="ECO:0000313" key="3">
    <source>
        <dbReference type="Proteomes" id="UP000562352"/>
    </source>
</evidence>
<keyword evidence="3" id="KW-1185">Reference proteome</keyword>
<dbReference type="RefSeq" id="WP_184941165.1">
    <property type="nucleotide sequence ID" value="NZ_BAAAWZ010000001.1"/>
</dbReference>
<evidence type="ECO:0008006" key="4">
    <source>
        <dbReference type="Google" id="ProtNLM"/>
    </source>
</evidence>
<accession>A0A841D483</accession>
<organism evidence="2 3">
    <name type="scientific">Planomonospora venezuelensis</name>
    <dbReference type="NCBI Taxonomy" id="1999"/>
    <lineage>
        <taxon>Bacteria</taxon>
        <taxon>Bacillati</taxon>
        <taxon>Actinomycetota</taxon>
        <taxon>Actinomycetes</taxon>
        <taxon>Streptosporangiales</taxon>
        <taxon>Streptosporangiaceae</taxon>
        <taxon>Planomonospora</taxon>
    </lineage>
</organism>
<proteinExistence type="predicted"/>
<comment type="caution">
    <text evidence="2">The sequence shown here is derived from an EMBL/GenBank/DDBJ whole genome shotgun (WGS) entry which is preliminary data.</text>
</comment>
<evidence type="ECO:0000256" key="1">
    <source>
        <dbReference type="SAM" id="MobiDB-lite"/>
    </source>
</evidence>
<name>A0A841D483_PLAVE</name>